<reference evidence="2 3" key="1">
    <citation type="submission" date="2014-05" db="EMBL/GenBank/DDBJ databases">
        <title>Whole genome shotgun sequence of Rhizobium rhizogenes NBRC 13257.</title>
        <authorList>
            <person name="Katano-Makiyama Y."/>
            <person name="Hosoyama A."/>
            <person name="Hashimoto M."/>
            <person name="Hosoyama Y."/>
            <person name="Noguchi M."/>
            <person name="Tsuchikane K."/>
            <person name="Kimura A."/>
            <person name="Ohji S."/>
            <person name="Ichikawa N."/>
            <person name="Yamazoe A."/>
            <person name="Fujita N."/>
        </authorList>
    </citation>
    <scope>NUCLEOTIDE SEQUENCE [LARGE SCALE GENOMIC DNA]</scope>
    <source>
        <strain evidence="2 3">NBRC 13257</strain>
    </source>
</reference>
<organism evidence="2 3">
    <name type="scientific">Rhizobium rhizogenes NBRC 13257</name>
    <dbReference type="NCBI Taxonomy" id="1220581"/>
    <lineage>
        <taxon>Bacteria</taxon>
        <taxon>Pseudomonadati</taxon>
        <taxon>Pseudomonadota</taxon>
        <taxon>Alphaproteobacteria</taxon>
        <taxon>Hyphomicrobiales</taxon>
        <taxon>Rhizobiaceae</taxon>
        <taxon>Rhizobium/Agrobacterium group</taxon>
        <taxon>Rhizobium</taxon>
    </lineage>
</organism>
<dbReference type="EMBL" id="BAYX01000023">
    <property type="protein sequence ID" value="GAJ96506.1"/>
    <property type="molecule type" value="Genomic_DNA"/>
</dbReference>
<feature type="transmembrane region" description="Helical" evidence="1">
    <location>
        <begin position="12"/>
        <end position="31"/>
    </location>
</feature>
<dbReference type="RefSeq" id="WP_042476576.1">
    <property type="nucleotide sequence ID" value="NZ_BAYX01000023.1"/>
</dbReference>
<keyword evidence="1" id="KW-1133">Transmembrane helix</keyword>
<name>A0AA87U796_RHIRH</name>
<evidence type="ECO:0000256" key="1">
    <source>
        <dbReference type="SAM" id="Phobius"/>
    </source>
</evidence>
<dbReference type="Proteomes" id="UP000026941">
    <property type="component" value="Unassembled WGS sequence"/>
</dbReference>
<proteinExistence type="predicted"/>
<keyword evidence="1" id="KW-0472">Membrane</keyword>
<keyword evidence="1" id="KW-0812">Transmembrane</keyword>
<evidence type="ECO:0000313" key="3">
    <source>
        <dbReference type="Proteomes" id="UP000026941"/>
    </source>
</evidence>
<dbReference type="AlphaFoldDB" id="A0AA87U796"/>
<gene>
    <name evidence="2" type="ORF">RRH01S_23_00120</name>
</gene>
<sequence length="73" mass="8175">MFFKSSYRLFTLYAAEMLFIGLTHIVATVVAKTETRPTIARSTDSLACDDGLTASFRPDAPTWRRLSKCDLQA</sequence>
<accession>A0AA87U796</accession>
<evidence type="ECO:0000313" key="2">
    <source>
        <dbReference type="EMBL" id="GAJ96506.1"/>
    </source>
</evidence>
<comment type="caution">
    <text evidence="2">The sequence shown here is derived from an EMBL/GenBank/DDBJ whole genome shotgun (WGS) entry which is preliminary data.</text>
</comment>
<protein>
    <submittedName>
        <fullName evidence="2">Uncharacterized protein</fullName>
    </submittedName>
</protein>